<organism evidence="2 3">
    <name type="scientific">Maricaulis maris</name>
    <dbReference type="NCBI Taxonomy" id="74318"/>
    <lineage>
        <taxon>Bacteria</taxon>
        <taxon>Pseudomonadati</taxon>
        <taxon>Pseudomonadota</taxon>
        <taxon>Alphaproteobacteria</taxon>
        <taxon>Maricaulales</taxon>
        <taxon>Maricaulaceae</taxon>
        <taxon>Maricaulis</taxon>
    </lineage>
</organism>
<dbReference type="OrthoDB" id="9935387at2"/>
<evidence type="ECO:0000313" key="3">
    <source>
        <dbReference type="Proteomes" id="UP000273675"/>
    </source>
</evidence>
<dbReference type="AlphaFoldDB" id="A0A495DCP3"/>
<keyword evidence="1" id="KW-0472">Membrane</keyword>
<reference evidence="2 3" key="1">
    <citation type="submission" date="2018-10" db="EMBL/GenBank/DDBJ databases">
        <title>Genomic Encyclopedia of Type Strains, Phase IV (KMG-IV): sequencing the most valuable type-strain genomes for metagenomic binning, comparative biology and taxonomic classification.</title>
        <authorList>
            <person name="Goeker M."/>
        </authorList>
    </citation>
    <scope>NUCLEOTIDE SEQUENCE [LARGE SCALE GENOMIC DNA]</scope>
    <source>
        <strain evidence="2 3">DSM 4734</strain>
    </source>
</reference>
<protein>
    <submittedName>
        <fullName evidence="2">Uncharacterized protein</fullName>
    </submittedName>
</protein>
<keyword evidence="1" id="KW-1133">Transmembrane helix</keyword>
<gene>
    <name evidence="2" type="ORF">C7435_1250</name>
</gene>
<accession>A0A495DCP3</accession>
<dbReference type="Proteomes" id="UP000273675">
    <property type="component" value="Unassembled WGS sequence"/>
</dbReference>
<keyword evidence="1" id="KW-0812">Transmembrane</keyword>
<feature type="transmembrane region" description="Helical" evidence="1">
    <location>
        <begin position="12"/>
        <end position="33"/>
    </location>
</feature>
<sequence>MRRLHVNRYVLGWALIALWLVPVGLEIILHATWIEGGGKYGDFILALRRDLAVPDGLSESLNAIALLLGPAIVLLCEPALPTSARHKAILPEQRFRAGMVDYAAAQLAIALPAQLLLLTLNEMQLGHPFDPDWLGLPRHFVEPLGPVAWLIYTGWHIARRKQTLGQYVNRYRLVHPGPAFSPREVAYQVFRVLFYAGGQLARSILHRPRSILTYTKAEYAALDETETPYWYANAGVTTEVLDYEVGR</sequence>
<name>A0A495DCP3_9PROT</name>
<dbReference type="EMBL" id="RBIM01000003">
    <property type="protein sequence ID" value="RKR00052.1"/>
    <property type="molecule type" value="Genomic_DNA"/>
</dbReference>
<dbReference type="RefSeq" id="WP_147422640.1">
    <property type="nucleotide sequence ID" value="NZ_RBIM01000003.1"/>
</dbReference>
<evidence type="ECO:0000313" key="2">
    <source>
        <dbReference type="EMBL" id="RKR00052.1"/>
    </source>
</evidence>
<evidence type="ECO:0000256" key="1">
    <source>
        <dbReference type="SAM" id="Phobius"/>
    </source>
</evidence>
<proteinExistence type="predicted"/>
<comment type="caution">
    <text evidence="2">The sequence shown here is derived from an EMBL/GenBank/DDBJ whole genome shotgun (WGS) entry which is preliminary data.</text>
</comment>